<evidence type="ECO:0000256" key="1">
    <source>
        <dbReference type="ARBA" id="ARBA00005005"/>
    </source>
</evidence>
<dbReference type="PROSITE" id="PS00166">
    <property type="entry name" value="ENOYL_COA_HYDRATASE"/>
    <property type="match status" value="1"/>
</dbReference>
<dbReference type="InterPro" id="IPR006176">
    <property type="entry name" value="3-OHacyl-CoA_DH_NAD-bd"/>
</dbReference>
<evidence type="ECO:0000256" key="6">
    <source>
        <dbReference type="ARBA" id="ARBA00022832"/>
    </source>
</evidence>
<protein>
    <recommendedName>
        <fullName evidence="4">enoyl-CoA hydratase</fullName>
        <ecNumber evidence="4">4.2.1.17</ecNumber>
    </recommendedName>
</protein>
<comment type="similarity">
    <text evidence="2">In the central section; belongs to the 3-hydroxyacyl-CoA dehydrogenase family.</text>
</comment>
<evidence type="ECO:0000256" key="4">
    <source>
        <dbReference type="ARBA" id="ARBA00012076"/>
    </source>
</evidence>
<dbReference type="Gene3D" id="1.10.1040.50">
    <property type="match status" value="1"/>
</dbReference>
<gene>
    <name evidence="18" type="primary">fadJ</name>
    <name evidence="18" type="ORF">MTCD1_02972</name>
</gene>
<evidence type="ECO:0000256" key="14">
    <source>
        <dbReference type="ARBA" id="ARBA00049556"/>
    </source>
</evidence>
<keyword evidence="19" id="KW-1185">Reference proteome</keyword>
<dbReference type="Proteomes" id="UP000197068">
    <property type="component" value="Unassembled WGS sequence"/>
</dbReference>
<evidence type="ECO:0000313" key="18">
    <source>
        <dbReference type="EMBL" id="GAW97345.1"/>
    </source>
</evidence>
<keyword evidence="5" id="KW-0963">Cytoplasm</keyword>
<accession>A0ABQ0MYB4</accession>
<dbReference type="Pfam" id="PF00725">
    <property type="entry name" value="3HCDH"/>
    <property type="match status" value="1"/>
</dbReference>
<evidence type="ECO:0000256" key="10">
    <source>
        <dbReference type="ARBA" id="ARBA00023098"/>
    </source>
</evidence>
<comment type="similarity">
    <text evidence="15">Belongs to the enoyl-CoA hydratase/isomerase family.</text>
</comment>
<dbReference type="CDD" id="cd06558">
    <property type="entry name" value="crotonase-like"/>
    <property type="match status" value="1"/>
</dbReference>
<comment type="pathway">
    <text evidence="1">Lipid metabolism; fatty acid beta-oxidation.</text>
</comment>
<keyword evidence="7" id="KW-0442">Lipid degradation</keyword>
<keyword evidence="6" id="KW-0276">Fatty acid metabolism</keyword>
<dbReference type="InterPro" id="IPR036291">
    <property type="entry name" value="NAD(P)-bd_dom_sf"/>
</dbReference>
<keyword evidence="11" id="KW-0413">Isomerase</keyword>
<dbReference type="EC" id="4.2.1.17" evidence="4"/>
<dbReference type="InterPro" id="IPR012802">
    <property type="entry name" value="FadJ"/>
</dbReference>
<keyword evidence="9" id="KW-0520">NAD</keyword>
<comment type="caution">
    <text evidence="18">The sequence shown here is derived from an EMBL/GenBank/DDBJ whole genome shotgun (WGS) entry which is preliminary data.</text>
</comment>
<dbReference type="InterPro" id="IPR006108">
    <property type="entry name" value="3HC_DH_C"/>
</dbReference>
<feature type="domain" description="3-hydroxyacyl-CoA dehydrogenase C-terminal" evidence="16">
    <location>
        <begin position="544"/>
        <end position="637"/>
    </location>
</feature>
<dbReference type="PANTHER" id="PTHR43612">
    <property type="entry name" value="TRIFUNCTIONAL ENZYME SUBUNIT ALPHA"/>
    <property type="match status" value="1"/>
</dbReference>
<evidence type="ECO:0000256" key="5">
    <source>
        <dbReference type="ARBA" id="ARBA00022490"/>
    </source>
</evidence>
<dbReference type="InterPro" id="IPR001753">
    <property type="entry name" value="Enoyl-CoA_hydra/iso"/>
</dbReference>
<proteinExistence type="inferred from homology"/>
<dbReference type="NCBIfam" id="NF008363">
    <property type="entry name" value="PRK11154.1"/>
    <property type="match status" value="1"/>
</dbReference>
<dbReference type="InterPro" id="IPR008927">
    <property type="entry name" value="6-PGluconate_DH-like_C_sf"/>
</dbReference>
<dbReference type="PROSITE" id="PS00067">
    <property type="entry name" value="3HCDH"/>
    <property type="match status" value="1"/>
</dbReference>
<evidence type="ECO:0000256" key="2">
    <source>
        <dbReference type="ARBA" id="ARBA00007005"/>
    </source>
</evidence>
<dbReference type="EMBL" id="BDQM01000031">
    <property type="protein sequence ID" value="GAW97345.1"/>
    <property type="molecule type" value="Genomic_DNA"/>
</dbReference>
<dbReference type="InterPro" id="IPR050136">
    <property type="entry name" value="FA_oxidation_alpha_subunit"/>
</dbReference>
<dbReference type="SUPFAM" id="SSF48179">
    <property type="entry name" value="6-phosphogluconate dehydrogenase C-terminal domain-like"/>
    <property type="match status" value="2"/>
</dbReference>
<name>A0ABQ0MYB4_9GAMM</name>
<evidence type="ECO:0000259" key="17">
    <source>
        <dbReference type="Pfam" id="PF02737"/>
    </source>
</evidence>
<keyword evidence="10" id="KW-0443">Lipid metabolism</keyword>
<evidence type="ECO:0000256" key="13">
    <source>
        <dbReference type="ARBA" id="ARBA00023268"/>
    </source>
</evidence>
<keyword evidence="13" id="KW-0511">Multifunctional enzyme</keyword>
<dbReference type="Pfam" id="PF02737">
    <property type="entry name" value="3HCDH_N"/>
    <property type="match status" value="1"/>
</dbReference>
<dbReference type="PANTHER" id="PTHR43612:SF3">
    <property type="entry name" value="TRIFUNCTIONAL ENZYME SUBUNIT ALPHA, MITOCHONDRIAL"/>
    <property type="match status" value="1"/>
</dbReference>
<dbReference type="Pfam" id="PF00378">
    <property type="entry name" value="ECH_1"/>
    <property type="match status" value="1"/>
</dbReference>
<evidence type="ECO:0000256" key="15">
    <source>
        <dbReference type="RuleBase" id="RU003707"/>
    </source>
</evidence>
<reference evidence="18 19" key="1">
    <citation type="submission" date="2017-06" db="EMBL/GenBank/DDBJ databases">
        <title>Whole Genome Sequences of Colwellia marinimaniae MTCD1.</title>
        <authorList>
            <person name="Kusumoto H."/>
            <person name="Inoue M."/>
            <person name="Tanikawa K."/>
            <person name="Maeji H."/>
            <person name="Cameron J.H."/>
            <person name="Bartlett D.H."/>
        </authorList>
    </citation>
    <scope>NUCLEOTIDE SEQUENCE [LARGE SCALE GENOMIC DNA]</scope>
    <source>
        <strain evidence="18 19">MTCD1</strain>
    </source>
</reference>
<dbReference type="Gene3D" id="3.40.50.720">
    <property type="entry name" value="NAD(P)-binding Rossmann-like Domain"/>
    <property type="match status" value="1"/>
</dbReference>
<evidence type="ECO:0000256" key="9">
    <source>
        <dbReference type="ARBA" id="ARBA00023027"/>
    </source>
</evidence>
<keyword evidence="12" id="KW-0456">Lyase</keyword>
<evidence type="ECO:0000256" key="7">
    <source>
        <dbReference type="ARBA" id="ARBA00022963"/>
    </source>
</evidence>
<feature type="domain" description="3-hydroxyacyl-CoA dehydrogenase NAD binding" evidence="17">
    <location>
        <begin position="362"/>
        <end position="541"/>
    </location>
</feature>
<evidence type="ECO:0000256" key="3">
    <source>
        <dbReference type="ARBA" id="ARBA00008750"/>
    </source>
</evidence>
<dbReference type="RefSeq" id="WP_082606465.1">
    <property type="nucleotide sequence ID" value="NZ_BDQM01000031.1"/>
</dbReference>
<dbReference type="InterPro" id="IPR029045">
    <property type="entry name" value="ClpP/crotonase-like_dom_sf"/>
</dbReference>
<dbReference type="SUPFAM" id="SSF52096">
    <property type="entry name" value="ClpP/crotonase"/>
    <property type="match status" value="1"/>
</dbReference>
<comment type="similarity">
    <text evidence="3">In the N-terminal section; belongs to the enoyl-CoA hydratase/isomerase family.</text>
</comment>
<dbReference type="InterPro" id="IPR006180">
    <property type="entry name" value="3-OHacyl-CoA_DH_CS"/>
</dbReference>
<dbReference type="Gene3D" id="3.90.226.10">
    <property type="entry name" value="2-enoyl-CoA Hydratase, Chain A, domain 1"/>
    <property type="match status" value="1"/>
</dbReference>
<dbReference type="NCBIfam" id="TIGR02440">
    <property type="entry name" value="FadJ"/>
    <property type="match status" value="1"/>
</dbReference>
<sequence length="770" mass="83078">MTEKTHSNDSEHNNEALNVEAKVSADDVATSVVTEVATNGNATPEESVVSAFTLVRHDNGIAHLVIDVIGEKVNTLKPEFAEQINAVLAEVKADKTITGIVLCSGKQDSFVAGADINMLAACQSREEVVALSRQGQRIFALLEQFPIPIVAAIDGTCLGGGLELAMACHARVCSDNSKTALGLPEVQLGLLPGSGGTQRLPKLVGLQKALDMMLTGKQLRAKQALKYGLVDDVVPSTVLLHVAEQLAISLQQQGKKIVKRKQGLVDKLLENNAVGRNIVYQQAQKSVLAKTQGNYPAPAKIIDCIRTGIEVSSESGYKLEAEHFADLVMSDESAQLRQLFFATTAMKKEQGVADVMPEKIAKAGVLGGGLMGGGIAFVTATKAHIPVRVKDINHKGIGQALKYSYQLLNKKVKRRFLLNSEMQKQLAMITGSIDYTGFKALDIVVEAVFEDLTLKQNMVAEVEKHGHDKTIFASNTSSIPIGQIAAKAKRPENVIGLHYFSPVDKMPLVEIIPHDKTSDQTISNTVAFAKKQGKTPIVVKDKAGFYVNRILAPYMNEAAILLLAGEPIDKIDKALVKFGFPVGPMQLLDEVGIDVGAKIGPILQAELGERFAAPAAFDKLLADGRLGKKVKKGFYLYQKKSLAKTLLNTLKGIKSGHKQVDETIYDLLNIKPAGSLTAAEISKRCTYMMLNEAARCVDEGIVRNARDGDIGAIFGIGFPPFLGGPLRYIDKIGAKSVVAQLSQWAEQHGERYSPCQALVTMAENDQSYYG</sequence>
<evidence type="ECO:0000256" key="11">
    <source>
        <dbReference type="ARBA" id="ARBA00023235"/>
    </source>
</evidence>
<keyword evidence="8" id="KW-0560">Oxidoreductase</keyword>
<dbReference type="SUPFAM" id="SSF51735">
    <property type="entry name" value="NAD(P)-binding Rossmann-fold domains"/>
    <property type="match status" value="1"/>
</dbReference>
<evidence type="ECO:0000313" key="19">
    <source>
        <dbReference type="Proteomes" id="UP000197068"/>
    </source>
</evidence>
<dbReference type="InterPro" id="IPR018376">
    <property type="entry name" value="Enoyl-CoA_hyd/isom_CS"/>
</dbReference>
<evidence type="ECO:0000256" key="12">
    <source>
        <dbReference type="ARBA" id="ARBA00023239"/>
    </source>
</evidence>
<organism evidence="18 19">
    <name type="scientific">Colwellia marinimaniae</name>
    <dbReference type="NCBI Taxonomy" id="1513592"/>
    <lineage>
        <taxon>Bacteria</taxon>
        <taxon>Pseudomonadati</taxon>
        <taxon>Pseudomonadota</taxon>
        <taxon>Gammaproteobacteria</taxon>
        <taxon>Alteromonadales</taxon>
        <taxon>Colwelliaceae</taxon>
        <taxon>Colwellia</taxon>
    </lineage>
</organism>
<comment type="catalytic activity">
    <reaction evidence="14">
        <text>a (3S)-3-hydroxyacyl-CoA + NAD(+) = a 3-oxoacyl-CoA + NADH + H(+)</text>
        <dbReference type="Rhea" id="RHEA:22432"/>
        <dbReference type="ChEBI" id="CHEBI:15378"/>
        <dbReference type="ChEBI" id="CHEBI:57318"/>
        <dbReference type="ChEBI" id="CHEBI:57540"/>
        <dbReference type="ChEBI" id="CHEBI:57945"/>
        <dbReference type="ChEBI" id="CHEBI:90726"/>
        <dbReference type="EC" id="1.1.1.35"/>
    </reaction>
</comment>
<evidence type="ECO:0000259" key="16">
    <source>
        <dbReference type="Pfam" id="PF00725"/>
    </source>
</evidence>
<evidence type="ECO:0000256" key="8">
    <source>
        <dbReference type="ARBA" id="ARBA00023002"/>
    </source>
</evidence>